<reference evidence="1" key="1">
    <citation type="submission" date="2014-09" db="EMBL/GenBank/DDBJ databases">
        <authorList>
            <person name="Magalhaes I.L.F."/>
            <person name="Oliveira U."/>
            <person name="Santos F.R."/>
            <person name="Vidigal T.H.D.A."/>
            <person name="Brescovit A.D."/>
            <person name="Santos A.J."/>
        </authorList>
    </citation>
    <scope>NUCLEOTIDE SEQUENCE</scope>
    <source>
        <tissue evidence="1">Shoot tissue taken approximately 20 cm above the soil surface</tissue>
    </source>
</reference>
<evidence type="ECO:0000313" key="1">
    <source>
        <dbReference type="EMBL" id="JAD85327.1"/>
    </source>
</evidence>
<proteinExistence type="predicted"/>
<sequence>MHATPLRPSDSMCSWAIHMSLAKGFTVCGSRWRSRCLRSPTHPLGGSWELMVRNCWGLGGFLSVSTTSLIPCCTLFY</sequence>
<name>A0A0A9DNG9_ARUDO</name>
<organism evidence="1">
    <name type="scientific">Arundo donax</name>
    <name type="common">Giant reed</name>
    <name type="synonym">Donax arundinaceus</name>
    <dbReference type="NCBI Taxonomy" id="35708"/>
    <lineage>
        <taxon>Eukaryota</taxon>
        <taxon>Viridiplantae</taxon>
        <taxon>Streptophyta</taxon>
        <taxon>Embryophyta</taxon>
        <taxon>Tracheophyta</taxon>
        <taxon>Spermatophyta</taxon>
        <taxon>Magnoliopsida</taxon>
        <taxon>Liliopsida</taxon>
        <taxon>Poales</taxon>
        <taxon>Poaceae</taxon>
        <taxon>PACMAD clade</taxon>
        <taxon>Arundinoideae</taxon>
        <taxon>Arundineae</taxon>
        <taxon>Arundo</taxon>
    </lineage>
</organism>
<dbReference type="AlphaFoldDB" id="A0A0A9DNG9"/>
<protein>
    <submittedName>
        <fullName evidence="1">Uncharacterized protein</fullName>
    </submittedName>
</protein>
<reference evidence="1" key="2">
    <citation type="journal article" date="2015" name="Data Brief">
        <title>Shoot transcriptome of the giant reed, Arundo donax.</title>
        <authorList>
            <person name="Barrero R.A."/>
            <person name="Guerrero F.D."/>
            <person name="Moolhuijzen P."/>
            <person name="Goolsby J.A."/>
            <person name="Tidwell J."/>
            <person name="Bellgard S.E."/>
            <person name="Bellgard M.I."/>
        </authorList>
    </citation>
    <scope>NUCLEOTIDE SEQUENCE</scope>
    <source>
        <tissue evidence="1">Shoot tissue taken approximately 20 cm above the soil surface</tissue>
    </source>
</reference>
<accession>A0A0A9DNG9</accession>
<dbReference type="EMBL" id="GBRH01212568">
    <property type="protein sequence ID" value="JAD85327.1"/>
    <property type="molecule type" value="Transcribed_RNA"/>
</dbReference>